<evidence type="ECO:0000256" key="5">
    <source>
        <dbReference type="ARBA" id="ARBA00023242"/>
    </source>
</evidence>
<dbReference type="EMBL" id="HE576752">
    <property type="protein sequence ID" value="CCC66584.1"/>
    <property type="molecule type" value="Genomic_DNA"/>
</dbReference>
<comment type="similarity">
    <text evidence="1 7">Belongs to the KRE28 family.</text>
</comment>
<dbReference type="AlphaFoldDB" id="G0V548"/>
<dbReference type="RefSeq" id="XP_003672974.1">
    <property type="nucleotide sequence ID" value="XM_003672926.1"/>
</dbReference>
<dbReference type="OMA" id="GNEIDEC"/>
<dbReference type="InParanoid" id="G0V548"/>
<evidence type="ECO:0000256" key="7">
    <source>
        <dbReference type="RuleBase" id="RU362143"/>
    </source>
</evidence>
<keyword evidence="5 7" id="KW-0539">Nucleus</keyword>
<dbReference type="GeneID" id="96900072"/>
<gene>
    <name evidence="8" type="primary">NCAS0A00230</name>
    <name evidence="7" type="synonym">KRE28</name>
    <name evidence="8" type="ordered locus">NCAS_0A00230</name>
</gene>
<dbReference type="GO" id="GO:0005634">
    <property type="term" value="C:nucleus"/>
    <property type="evidence" value="ECO:0007669"/>
    <property type="project" value="UniProtKB-SubCell"/>
</dbReference>
<accession>G0V548</accession>
<evidence type="ECO:0000313" key="8">
    <source>
        <dbReference type="EMBL" id="CCC66584.1"/>
    </source>
</evidence>
<dbReference type="GO" id="GO:0000776">
    <property type="term" value="C:kinetochore"/>
    <property type="evidence" value="ECO:0007669"/>
    <property type="project" value="UniProtKB-KW"/>
</dbReference>
<dbReference type="KEGG" id="ncs:NCAS_0A00230"/>
<dbReference type="HOGENOM" id="CLU_062083_0_0_1"/>
<dbReference type="OrthoDB" id="4065660at2759"/>
<evidence type="ECO:0000256" key="4">
    <source>
        <dbReference type="ARBA" id="ARBA00023054"/>
    </source>
</evidence>
<dbReference type="FunCoup" id="G0V548">
    <property type="interactions" value="35"/>
</dbReference>
<dbReference type="Proteomes" id="UP000001640">
    <property type="component" value="Chromosome 1"/>
</dbReference>
<evidence type="ECO:0000256" key="2">
    <source>
        <dbReference type="ARBA" id="ARBA00022454"/>
    </source>
</evidence>
<proteinExistence type="inferred from homology"/>
<keyword evidence="2 7" id="KW-0158">Chromosome</keyword>
<reference evidence="8 9" key="1">
    <citation type="journal article" date="2011" name="Proc. Natl. Acad. Sci. U.S.A.">
        <title>Evolutionary erosion of yeast sex chromosomes by mating-type switching accidents.</title>
        <authorList>
            <person name="Gordon J.L."/>
            <person name="Armisen D."/>
            <person name="Proux-Wera E."/>
            <person name="Oheigeartaigh S.S."/>
            <person name="Byrne K.P."/>
            <person name="Wolfe K.H."/>
        </authorList>
    </citation>
    <scope>NUCLEOTIDE SEQUENCE [LARGE SCALE GENOMIC DNA]</scope>
    <source>
        <strain evidence="9">ATCC 76901 / BCRC 22586 / CBS 4309 / NBRC 1992 / NRRL Y-12630</strain>
    </source>
</reference>
<dbReference type="STRING" id="1064592.G0V548"/>
<comment type="function">
    <text evidence="7">Acts as a component of the outer kinetochore KNL1 complex that facilitates microtubule-kinetochore interactions and the spindle assembly checkpoint. Kinetochores, consisting of a centromere-associated inner segment and a microtubule-contacting outer segment, play a crucial role in chromosome segregation by mediating the physical connection between centromeric DNA and spindle microtubules. The outer kinetochore is made up of the ten-subunit KMN network, comprising the MIS12, NDC80 and KNL1 complexes, and auxiliary microtubule-associated components; together they connect the outer kinetochore with the inner kinetochore, bind microtubules, and mediate interactions with mitotic checkpoint proteins that delay anaphase until chromosomes are bioriented on the spindle.</text>
</comment>
<keyword evidence="9" id="KW-1185">Reference proteome</keyword>
<evidence type="ECO:0000256" key="1">
    <source>
        <dbReference type="ARBA" id="ARBA00006965"/>
    </source>
</evidence>
<dbReference type="InterPro" id="IPR031361">
    <property type="entry name" value="Kre28"/>
</dbReference>
<comment type="subcellular location">
    <subcellularLocation>
        <location evidence="7">Nucleus</location>
    </subcellularLocation>
    <subcellularLocation>
        <location evidence="7">Chromosome</location>
        <location evidence="7">Centromere</location>
        <location evidence="7">Kinetochore</location>
    </subcellularLocation>
</comment>
<name>G0V548_NAUCA</name>
<sequence length="377" mass="42985">MNYSSAKVYEKELNALIAETTQTSEQLLREQEQKIESTLNEIIQSVKSMAQENDLVQITSDSMDDLGNNTMINLEDFQKNIQSSTKLLEILKLTHLEQDALDYFLRYTITSSTTLLELQSIQDPKFVKLQKEVTSLEKGQIQNHLDEIDRIKSDINKLNGKISTSTNQLNQLHLDTTNDIDDCFTLLKNLDNLENVQLNQQKTNLKNDPIMETYNAWQSYNKDIQRLNDLKEEEKQYGKSLKRATELTNNRSQSNVSANSSSNLAEEMKVINALNKLLFSSLTNNISKDITNFLINPDDKSIQFAVSNFQIRVNLTESNNILKINVSRLNGATNLACQKLTKKLGEKYLRNDSLSSNNNPLVIFAFIDDVVKDTESL</sequence>
<organism evidence="8 9">
    <name type="scientific">Naumovozyma castellii</name>
    <name type="common">Yeast</name>
    <name type="synonym">Saccharomyces castellii</name>
    <dbReference type="NCBI Taxonomy" id="27288"/>
    <lineage>
        <taxon>Eukaryota</taxon>
        <taxon>Fungi</taxon>
        <taxon>Dikarya</taxon>
        <taxon>Ascomycota</taxon>
        <taxon>Saccharomycotina</taxon>
        <taxon>Saccharomycetes</taxon>
        <taxon>Saccharomycetales</taxon>
        <taxon>Saccharomycetaceae</taxon>
        <taxon>Naumovozyma</taxon>
    </lineage>
</organism>
<keyword evidence="6 7" id="KW-0137">Centromere</keyword>
<keyword evidence="4 7" id="KW-0175">Coiled coil</keyword>
<evidence type="ECO:0000256" key="6">
    <source>
        <dbReference type="ARBA" id="ARBA00023328"/>
    </source>
</evidence>
<dbReference type="Pfam" id="PF17097">
    <property type="entry name" value="Kre28"/>
    <property type="match status" value="1"/>
</dbReference>
<evidence type="ECO:0000313" key="9">
    <source>
        <dbReference type="Proteomes" id="UP000001640"/>
    </source>
</evidence>
<feature type="coiled-coil region" evidence="7">
    <location>
        <begin position="10"/>
        <end position="41"/>
    </location>
</feature>
<keyword evidence="3 7" id="KW-0995">Kinetochore</keyword>
<dbReference type="eggNOG" id="ENOG502S19U">
    <property type="taxonomic scope" value="Eukaryota"/>
</dbReference>
<evidence type="ECO:0000256" key="3">
    <source>
        <dbReference type="ARBA" id="ARBA00022838"/>
    </source>
</evidence>
<reference key="2">
    <citation type="submission" date="2011-08" db="EMBL/GenBank/DDBJ databases">
        <title>Genome sequence of Naumovozyma castellii.</title>
        <authorList>
            <person name="Gordon J.L."/>
            <person name="Armisen D."/>
            <person name="Proux-Wera E."/>
            <person name="OhEigeartaigh S.S."/>
            <person name="Byrne K.P."/>
            <person name="Wolfe K.H."/>
        </authorList>
    </citation>
    <scope>NUCLEOTIDE SEQUENCE</scope>
    <source>
        <strain>Type strain:CBS 4309</strain>
    </source>
</reference>
<protein>
    <recommendedName>
        <fullName evidence="7">Spindle pole body component KRE28</fullName>
    </recommendedName>
</protein>